<evidence type="ECO:0000313" key="2">
    <source>
        <dbReference type="EMBL" id="KAG2234669.1"/>
    </source>
</evidence>
<dbReference type="EMBL" id="JAEPRE010000048">
    <property type="protein sequence ID" value="KAG2234669.1"/>
    <property type="molecule type" value="Genomic_DNA"/>
</dbReference>
<sequence>MEISTFQTNKKNNSREFRQRARLEYETFEGEFDILEEIPQDLDNSTKSDLNSRFKKYQRSLPQYKGGN</sequence>
<gene>
    <name evidence="2" type="ORF">INT48_005821</name>
</gene>
<evidence type="ECO:0000313" key="3">
    <source>
        <dbReference type="Proteomes" id="UP000613177"/>
    </source>
</evidence>
<evidence type="ECO:0000256" key="1">
    <source>
        <dbReference type="SAM" id="MobiDB-lite"/>
    </source>
</evidence>
<name>A0A8H7W154_9FUNG</name>
<dbReference type="OrthoDB" id="2288597at2759"/>
<protein>
    <submittedName>
        <fullName evidence="2">Uncharacterized protein</fullName>
    </submittedName>
</protein>
<feature type="region of interest" description="Disordered" evidence="1">
    <location>
        <begin position="42"/>
        <end position="68"/>
    </location>
</feature>
<keyword evidence="3" id="KW-1185">Reference proteome</keyword>
<proteinExistence type="predicted"/>
<accession>A0A8H7W154</accession>
<dbReference type="Proteomes" id="UP000613177">
    <property type="component" value="Unassembled WGS sequence"/>
</dbReference>
<comment type="caution">
    <text evidence="2">The sequence shown here is derived from an EMBL/GenBank/DDBJ whole genome shotgun (WGS) entry which is preliminary data.</text>
</comment>
<organism evidence="2 3">
    <name type="scientific">Thamnidium elegans</name>
    <dbReference type="NCBI Taxonomy" id="101142"/>
    <lineage>
        <taxon>Eukaryota</taxon>
        <taxon>Fungi</taxon>
        <taxon>Fungi incertae sedis</taxon>
        <taxon>Mucoromycota</taxon>
        <taxon>Mucoromycotina</taxon>
        <taxon>Mucoromycetes</taxon>
        <taxon>Mucorales</taxon>
        <taxon>Mucorineae</taxon>
        <taxon>Mucoraceae</taxon>
        <taxon>Thamnidium</taxon>
    </lineage>
</organism>
<reference evidence="2" key="1">
    <citation type="submission" date="2021-01" db="EMBL/GenBank/DDBJ databases">
        <title>Metabolic potential, ecology and presence of endohyphal bacteria is reflected in genomic diversity of Mucoromycotina.</title>
        <authorList>
            <person name="Muszewska A."/>
            <person name="Okrasinska A."/>
            <person name="Steczkiewicz K."/>
            <person name="Drgas O."/>
            <person name="Orlowska M."/>
            <person name="Perlinska-Lenart U."/>
            <person name="Aleksandrzak-Piekarczyk T."/>
            <person name="Szatraj K."/>
            <person name="Zielenkiewicz U."/>
            <person name="Pilsyk S."/>
            <person name="Malc E."/>
            <person name="Mieczkowski P."/>
            <person name="Kruszewska J.S."/>
            <person name="Biernat P."/>
            <person name="Pawlowska J."/>
        </authorList>
    </citation>
    <scope>NUCLEOTIDE SEQUENCE</scope>
    <source>
        <strain evidence="2">WA0000018081</strain>
    </source>
</reference>
<dbReference type="AlphaFoldDB" id="A0A8H7W154"/>